<reference evidence="1 2" key="1">
    <citation type="submission" date="2020-03" db="EMBL/GenBank/DDBJ databases">
        <title>Roseomonas selenitidurans sp. nov. isolated from soil.</title>
        <authorList>
            <person name="Liu H."/>
        </authorList>
    </citation>
    <scope>NUCLEOTIDE SEQUENCE [LARGE SCALE GENOMIC DNA]</scope>
    <source>
        <strain evidence="1 2">JCM 15073</strain>
    </source>
</reference>
<proteinExistence type="predicted"/>
<dbReference type="InterPro" id="IPR027417">
    <property type="entry name" value="P-loop_NTPase"/>
</dbReference>
<dbReference type="Proteomes" id="UP000765160">
    <property type="component" value="Unassembled WGS sequence"/>
</dbReference>
<organism evidence="1 2">
    <name type="scientific">Falsiroseomonas frigidaquae</name>
    <dbReference type="NCBI Taxonomy" id="487318"/>
    <lineage>
        <taxon>Bacteria</taxon>
        <taxon>Pseudomonadati</taxon>
        <taxon>Pseudomonadota</taxon>
        <taxon>Alphaproteobacteria</taxon>
        <taxon>Acetobacterales</taxon>
        <taxon>Roseomonadaceae</taxon>
        <taxon>Falsiroseomonas</taxon>
    </lineage>
</organism>
<keyword evidence="2" id="KW-1185">Reference proteome</keyword>
<dbReference type="Gene3D" id="3.40.50.300">
    <property type="entry name" value="P-loop containing nucleotide triphosphate hydrolases"/>
    <property type="match status" value="1"/>
</dbReference>
<accession>A0ABX1F607</accession>
<evidence type="ECO:0000313" key="1">
    <source>
        <dbReference type="EMBL" id="NKE47695.1"/>
    </source>
</evidence>
<dbReference type="SUPFAM" id="SSF52540">
    <property type="entry name" value="P-loop containing nucleoside triphosphate hydrolases"/>
    <property type="match status" value="1"/>
</dbReference>
<sequence>MPPLRAFFDGDFEAWLAALQPAPPLWLFVHVPKTAGSSLTADIATGLQPYRSLHIDHLDRSRPALQRYDTAVEQALAAWRETPFRFASGHVQQRHVARIVQGVPGTRLFTMLREPAARLVSDYLYQRSPMHPLAEEVRRRVPDFDAFLDLPGQRNRTARHLVPKPVLDAGDAGAAIAHVEANFAFLGLQERYLPSFRALTRMLGQSRAPAARLRVNAAAAAEREEIAARLADPALAARIAATNALDLALYRHFAARWDAVAARLEAWLSPDQ</sequence>
<gene>
    <name evidence="1" type="ORF">HB662_23155</name>
</gene>
<name>A0ABX1F607_9PROT</name>
<protein>
    <submittedName>
        <fullName evidence="1">Sulfotransferase family 2 domain-containing protein</fullName>
    </submittedName>
</protein>
<dbReference type="EMBL" id="JAAVTX010000007">
    <property type="protein sequence ID" value="NKE47695.1"/>
    <property type="molecule type" value="Genomic_DNA"/>
</dbReference>
<evidence type="ECO:0000313" key="2">
    <source>
        <dbReference type="Proteomes" id="UP000765160"/>
    </source>
</evidence>
<comment type="caution">
    <text evidence="1">The sequence shown here is derived from an EMBL/GenBank/DDBJ whole genome shotgun (WGS) entry which is preliminary data.</text>
</comment>
<dbReference type="RefSeq" id="WP_168053355.1">
    <property type="nucleotide sequence ID" value="NZ_JAATJR010000007.1"/>
</dbReference>